<keyword evidence="2" id="KW-1133">Transmembrane helix</keyword>
<proteinExistence type="predicted"/>
<dbReference type="EMBL" id="BAABWU010000014">
    <property type="protein sequence ID" value="GAA6197737.1"/>
    <property type="molecule type" value="Genomic_DNA"/>
</dbReference>
<dbReference type="InterPro" id="IPR025961">
    <property type="entry name" value="Metal_resist"/>
</dbReference>
<keyword evidence="2" id="KW-0812">Transmembrane</keyword>
<feature type="transmembrane region" description="Helical" evidence="2">
    <location>
        <begin position="20"/>
        <end position="42"/>
    </location>
</feature>
<dbReference type="RefSeq" id="WP_353401479.1">
    <property type="nucleotide sequence ID" value="NZ_BAABWU010000014.1"/>
</dbReference>
<evidence type="ECO:0000256" key="2">
    <source>
        <dbReference type="SAM" id="Phobius"/>
    </source>
</evidence>
<evidence type="ECO:0000313" key="3">
    <source>
        <dbReference type="EMBL" id="GAA6197737.1"/>
    </source>
</evidence>
<comment type="caution">
    <text evidence="3">The sequence shown here is derived from an EMBL/GenBank/DDBJ whole genome shotgun (WGS) entry which is preliminary data.</text>
</comment>
<dbReference type="Pfam" id="PF13801">
    <property type="entry name" value="Metal_resist"/>
    <property type="match status" value="1"/>
</dbReference>
<feature type="region of interest" description="Disordered" evidence="1">
    <location>
        <begin position="141"/>
        <end position="165"/>
    </location>
</feature>
<gene>
    <name evidence="3" type="ORF">NBRC116598_31820</name>
</gene>
<reference evidence="3 4" key="1">
    <citation type="submission" date="2024-04" db="EMBL/GenBank/DDBJ databases">
        <title>Draft genome sequence of Pseudophaeobacter arcticus NBRC 116598.</title>
        <authorList>
            <person name="Miyakawa T."/>
            <person name="Kusuya Y."/>
            <person name="Miura T."/>
        </authorList>
    </citation>
    <scope>NUCLEOTIDE SEQUENCE [LARGE SCALE GENOMIC DNA]</scope>
    <source>
        <strain evidence="3 4">SU-CL00105</strain>
    </source>
</reference>
<keyword evidence="4" id="KW-1185">Reference proteome</keyword>
<evidence type="ECO:0000256" key="1">
    <source>
        <dbReference type="SAM" id="MobiDB-lite"/>
    </source>
</evidence>
<accession>A0ABQ0APB9</accession>
<keyword evidence="2" id="KW-0472">Membrane</keyword>
<sequence length="165" mass="18866">MSNDQNSPQRSGMRPWLKVVLALSLALNLAVIGIAAGTAWRFHGKEDHHRGKPPMLSRFIFKDMGRHELRRLVKDHGGETGGLHNRRHNEMEQMIAQMRADELDTAAVRAIVDAHLVETHSFMRGVADAWERRLEGLPLKERRGLADRMQQQLDNRPRHPKGPDH</sequence>
<dbReference type="Proteomes" id="UP001441944">
    <property type="component" value="Unassembled WGS sequence"/>
</dbReference>
<evidence type="ECO:0000313" key="4">
    <source>
        <dbReference type="Proteomes" id="UP001441944"/>
    </source>
</evidence>
<name>A0ABQ0APB9_9RHOB</name>
<organism evidence="3 4">
    <name type="scientific">Pseudophaeobacter arcticus</name>
    <dbReference type="NCBI Taxonomy" id="385492"/>
    <lineage>
        <taxon>Bacteria</taxon>
        <taxon>Pseudomonadati</taxon>
        <taxon>Pseudomonadota</taxon>
        <taxon>Alphaproteobacteria</taxon>
        <taxon>Rhodobacterales</taxon>
        <taxon>Paracoccaceae</taxon>
        <taxon>Pseudophaeobacter</taxon>
    </lineage>
</organism>
<feature type="compositionally biased region" description="Basic and acidic residues" evidence="1">
    <location>
        <begin position="155"/>
        <end position="165"/>
    </location>
</feature>
<protein>
    <submittedName>
        <fullName evidence="3">Periplasmic heavy metal sensor</fullName>
    </submittedName>
</protein>